<dbReference type="AlphaFoldDB" id="A0A1C3NYQ4"/>
<name>A0A1C3NYQ4_9ACTN</name>
<dbReference type="EMBL" id="FLUV01001235">
    <property type="protein sequence ID" value="SBW22648.1"/>
    <property type="molecule type" value="Genomic_DNA"/>
</dbReference>
<dbReference type="Proteomes" id="UP000199013">
    <property type="component" value="Unassembled WGS sequence"/>
</dbReference>
<sequence length="53" mass="5816">MGRTETAWGPWEPASLADVTALFTRFPACWWIAGGHAADLGVDRRGSDWGGRR</sequence>
<organism evidence="1 2">
    <name type="scientific">Candidatus Protofrankia californiensis</name>
    <dbReference type="NCBI Taxonomy" id="1839754"/>
    <lineage>
        <taxon>Bacteria</taxon>
        <taxon>Bacillati</taxon>
        <taxon>Actinomycetota</taxon>
        <taxon>Actinomycetes</taxon>
        <taxon>Frankiales</taxon>
        <taxon>Frankiaceae</taxon>
        <taxon>Protofrankia</taxon>
    </lineage>
</organism>
<reference evidence="2" key="1">
    <citation type="submission" date="2016-02" db="EMBL/GenBank/DDBJ databases">
        <authorList>
            <person name="Wibberg D."/>
        </authorList>
    </citation>
    <scope>NUCLEOTIDE SEQUENCE [LARGE SCALE GENOMIC DNA]</scope>
</reference>
<protein>
    <submittedName>
        <fullName evidence="1">Uncharacterized protein</fullName>
    </submittedName>
</protein>
<keyword evidence="2" id="KW-1185">Reference proteome</keyword>
<gene>
    <name evidence="1" type="ORF">FDG2_2929</name>
</gene>
<proteinExistence type="predicted"/>
<evidence type="ECO:0000313" key="1">
    <source>
        <dbReference type="EMBL" id="SBW22648.1"/>
    </source>
</evidence>
<evidence type="ECO:0000313" key="2">
    <source>
        <dbReference type="Proteomes" id="UP000199013"/>
    </source>
</evidence>
<accession>A0A1C3NYQ4</accession>